<gene>
    <name evidence="1" type="ORF">K444DRAFT_88389</name>
</gene>
<protein>
    <recommendedName>
        <fullName evidence="3">Heterokaryon incompatibility domain-containing protein</fullName>
    </recommendedName>
</protein>
<proteinExistence type="predicted"/>
<dbReference type="PANTHER" id="PTHR24148:SF64">
    <property type="entry name" value="HETEROKARYON INCOMPATIBILITY DOMAIN-CONTAINING PROTEIN"/>
    <property type="match status" value="1"/>
</dbReference>
<dbReference type="OrthoDB" id="2157530at2759"/>
<organism evidence="1 2">
    <name type="scientific">Hyaloscypha bicolor E</name>
    <dbReference type="NCBI Taxonomy" id="1095630"/>
    <lineage>
        <taxon>Eukaryota</taxon>
        <taxon>Fungi</taxon>
        <taxon>Dikarya</taxon>
        <taxon>Ascomycota</taxon>
        <taxon>Pezizomycotina</taxon>
        <taxon>Leotiomycetes</taxon>
        <taxon>Helotiales</taxon>
        <taxon>Hyaloscyphaceae</taxon>
        <taxon>Hyaloscypha</taxon>
        <taxon>Hyaloscypha bicolor</taxon>
    </lineage>
</organism>
<sequence>MKCISLIHWDKSPTLEESQAMIKLREREYWHRMWVLQEFVLAGDMTVHCGSKCVPLKAFAAYSKRIAMKNVFKIFDDVDFAAIHSLIGYRNYQLAGRFDENTLLALLAAFNDRQCVDPRDTVFALLGMASDCRGLDPQFALTADYSQTLFSVYMNVFKFSCERLTRDGQRLDGGDQLGQEEIYSQVLQLFLQCCTATSPGKTRRFKPPWVPGRGFELFDLATRKNKGLYGQAKGSLQKFGWREGMEINTVGARTEISLLSFLIAVVMVNNNR</sequence>
<dbReference type="RefSeq" id="XP_024732334.1">
    <property type="nucleotide sequence ID" value="XM_024888774.1"/>
</dbReference>
<evidence type="ECO:0008006" key="3">
    <source>
        <dbReference type="Google" id="ProtNLM"/>
    </source>
</evidence>
<dbReference type="GeneID" id="36596850"/>
<dbReference type="InParanoid" id="A0A2J6SXC6"/>
<keyword evidence="2" id="KW-1185">Reference proteome</keyword>
<dbReference type="EMBL" id="KZ613855">
    <property type="protein sequence ID" value="PMD55430.1"/>
    <property type="molecule type" value="Genomic_DNA"/>
</dbReference>
<reference evidence="1 2" key="1">
    <citation type="submission" date="2016-04" db="EMBL/GenBank/DDBJ databases">
        <title>A degradative enzymes factory behind the ericoid mycorrhizal symbiosis.</title>
        <authorList>
            <consortium name="DOE Joint Genome Institute"/>
            <person name="Martino E."/>
            <person name="Morin E."/>
            <person name="Grelet G."/>
            <person name="Kuo A."/>
            <person name="Kohler A."/>
            <person name="Daghino S."/>
            <person name="Barry K."/>
            <person name="Choi C."/>
            <person name="Cichocki N."/>
            <person name="Clum A."/>
            <person name="Copeland A."/>
            <person name="Hainaut M."/>
            <person name="Haridas S."/>
            <person name="Labutti K."/>
            <person name="Lindquist E."/>
            <person name="Lipzen A."/>
            <person name="Khouja H.-R."/>
            <person name="Murat C."/>
            <person name="Ohm R."/>
            <person name="Olson A."/>
            <person name="Spatafora J."/>
            <person name="Veneault-Fourrey C."/>
            <person name="Henrissat B."/>
            <person name="Grigoriev I."/>
            <person name="Martin F."/>
            <person name="Perotto S."/>
        </authorList>
    </citation>
    <scope>NUCLEOTIDE SEQUENCE [LARGE SCALE GENOMIC DNA]</scope>
    <source>
        <strain evidence="1 2">E</strain>
    </source>
</reference>
<name>A0A2J6SXC6_9HELO</name>
<accession>A0A2J6SXC6</accession>
<evidence type="ECO:0000313" key="2">
    <source>
        <dbReference type="Proteomes" id="UP000235371"/>
    </source>
</evidence>
<dbReference type="AlphaFoldDB" id="A0A2J6SXC6"/>
<dbReference type="PANTHER" id="PTHR24148">
    <property type="entry name" value="ANKYRIN REPEAT DOMAIN-CONTAINING PROTEIN 39 HOMOLOG-RELATED"/>
    <property type="match status" value="1"/>
</dbReference>
<dbReference type="InterPro" id="IPR052895">
    <property type="entry name" value="HetReg/Transcr_Mod"/>
</dbReference>
<evidence type="ECO:0000313" key="1">
    <source>
        <dbReference type="EMBL" id="PMD55430.1"/>
    </source>
</evidence>
<dbReference type="Proteomes" id="UP000235371">
    <property type="component" value="Unassembled WGS sequence"/>
</dbReference>